<evidence type="ECO:0000256" key="1">
    <source>
        <dbReference type="ARBA" id="ARBA00007452"/>
    </source>
</evidence>
<comment type="similarity">
    <text evidence="1 7">Belongs to the RecO family.</text>
</comment>
<organism evidence="9 10">
    <name type="scientific">Candidatus Desulfovibrio intestinipullorum</name>
    <dbReference type="NCBI Taxonomy" id="2838536"/>
    <lineage>
        <taxon>Bacteria</taxon>
        <taxon>Pseudomonadati</taxon>
        <taxon>Thermodesulfobacteriota</taxon>
        <taxon>Desulfovibrionia</taxon>
        <taxon>Desulfovibrionales</taxon>
        <taxon>Desulfovibrionaceae</taxon>
        <taxon>Desulfovibrio</taxon>
    </lineage>
</organism>
<evidence type="ECO:0000256" key="5">
    <source>
        <dbReference type="ARBA" id="ARBA00023204"/>
    </source>
</evidence>
<dbReference type="NCBIfam" id="TIGR00613">
    <property type="entry name" value="reco"/>
    <property type="match status" value="1"/>
</dbReference>
<evidence type="ECO:0000256" key="6">
    <source>
        <dbReference type="ARBA" id="ARBA00033409"/>
    </source>
</evidence>
<dbReference type="PANTHER" id="PTHR33991:SF1">
    <property type="entry name" value="DNA REPAIR PROTEIN RECO"/>
    <property type="match status" value="1"/>
</dbReference>
<dbReference type="InterPro" id="IPR042242">
    <property type="entry name" value="RecO_C"/>
</dbReference>
<evidence type="ECO:0000256" key="3">
    <source>
        <dbReference type="ARBA" id="ARBA00022763"/>
    </source>
</evidence>
<dbReference type="GO" id="GO:0006310">
    <property type="term" value="P:DNA recombination"/>
    <property type="evidence" value="ECO:0007669"/>
    <property type="project" value="UniProtKB-UniRule"/>
</dbReference>
<dbReference type="Gene3D" id="2.40.50.140">
    <property type="entry name" value="Nucleic acid-binding proteins"/>
    <property type="match status" value="1"/>
</dbReference>
<dbReference type="InterPro" id="IPR003717">
    <property type="entry name" value="RecO"/>
</dbReference>
<keyword evidence="4 7" id="KW-0233">DNA recombination</keyword>
<dbReference type="SUPFAM" id="SSF57863">
    <property type="entry name" value="ArfGap/RecO-like zinc finger"/>
    <property type="match status" value="1"/>
</dbReference>
<dbReference type="PANTHER" id="PTHR33991">
    <property type="entry name" value="DNA REPAIR PROTEIN RECO"/>
    <property type="match status" value="1"/>
</dbReference>
<feature type="domain" description="DNA replication/recombination mediator RecO N-terminal" evidence="8">
    <location>
        <begin position="1"/>
        <end position="73"/>
    </location>
</feature>
<dbReference type="Proteomes" id="UP000886752">
    <property type="component" value="Unassembled WGS sequence"/>
</dbReference>
<evidence type="ECO:0000313" key="9">
    <source>
        <dbReference type="EMBL" id="HIV99996.1"/>
    </source>
</evidence>
<comment type="function">
    <text evidence="7">Involved in DNA repair and RecF pathway recombination.</text>
</comment>
<gene>
    <name evidence="7 9" type="primary">recO</name>
    <name evidence="9" type="ORF">H9894_02240</name>
</gene>
<keyword evidence="3 7" id="KW-0227">DNA damage</keyword>
<dbReference type="EMBL" id="DXHV01000026">
    <property type="protein sequence ID" value="HIV99996.1"/>
    <property type="molecule type" value="Genomic_DNA"/>
</dbReference>
<dbReference type="AlphaFoldDB" id="A0A9D1PUL0"/>
<reference evidence="9" key="1">
    <citation type="journal article" date="2021" name="PeerJ">
        <title>Extensive microbial diversity within the chicken gut microbiome revealed by metagenomics and culture.</title>
        <authorList>
            <person name="Gilroy R."/>
            <person name="Ravi A."/>
            <person name="Getino M."/>
            <person name="Pursley I."/>
            <person name="Horton D.L."/>
            <person name="Alikhan N.F."/>
            <person name="Baker D."/>
            <person name="Gharbi K."/>
            <person name="Hall N."/>
            <person name="Watson M."/>
            <person name="Adriaenssens E.M."/>
            <person name="Foster-Nyarko E."/>
            <person name="Jarju S."/>
            <person name="Secka A."/>
            <person name="Antonio M."/>
            <person name="Oren A."/>
            <person name="Chaudhuri R.R."/>
            <person name="La Ragione R."/>
            <person name="Hildebrand F."/>
            <person name="Pallen M.J."/>
        </authorList>
    </citation>
    <scope>NUCLEOTIDE SEQUENCE</scope>
    <source>
        <strain evidence="9">ChiHecec2B26-446</strain>
    </source>
</reference>
<proteinExistence type="inferred from homology"/>
<dbReference type="Pfam" id="PF11967">
    <property type="entry name" value="RecO_N"/>
    <property type="match status" value="1"/>
</dbReference>
<dbReference type="HAMAP" id="MF_00201">
    <property type="entry name" value="RecO"/>
    <property type="match status" value="1"/>
</dbReference>
<evidence type="ECO:0000313" key="10">
    <source>
        <dbReference type="Proteomes" id="UP000886752"/>
    </source>
</evidence>
<name>A0A9D1PUL0_9BACT</name>
<sequence>MEWNDTGLVLAKGTFREYDVWLRVLFREHGVHTVFAFGGLHSRRRFVGCLDILNILDCHVAQSRNGRYEELCEAVLVRGPQRLRTMPSRQGLAVNCLKLLDSASVPVEAAGDAFRLMEESLVLLDSEAGAGPLMPLFFRLKCMALLGYAPDFLQCCLCRSPIGRESFFCVEEGGVLCRTCQGQCTGRSSGAVLSLTTLQMLQAVRLSWPLQWQGLQLDGQERRKVSLCLDGMLRYHVGIAWDRGHYIRI</sequence>
<dbReference type="GO" id="GO:0006302">
    <property type="term" value="P:double-strand break repair"/>
    <property type="evidence" value="ECO:0007669"/>
    <property type="project" value="TreeGrafter"/>
</dbReference>
<dbReference type="Pfam" id="PF02565">
    <property type="entry name" value="RecO_C"/>
    <property type="match status" value="1"/>
</dbReference>
<dbReference type="InterPro" id="IPR022572">
    <property type="entry name" value="DNA_rep/recomb_RecO_N"/>
</dbReference>
<keyword evidence="5 7" id="KW-0234">DNA repair</keyword>
<reference evidence="9" key="2">
    <citation type="submission" date="2021-04" db="EMBL/GenBank/DDBJ databases">
        <authorList>
            <person name="Gilroy R."/>
        </authorList>
    </citation>
    <scope>NUCLEOTIDE SEQUENCE</scope>
    <source>
        <strain evidence="9">ChiHecec2B26-446</strain>
    </source>
</reference>
<dbReference type="InterPro" id="IPR012340">
    <property type="entry name" value="NA-bd_OB-fold"/>
</dbReference>
<evidence type="ECO:0000256" key="4">
    <source>
        <dbReference type="ARBA" id="ARBA00023172"/>
    </source>
</evidence>
<accession>A0A9D1PUL0</accession>
<evidence type="ECO:0000256" key="2">
    <source>
        <dbReference type="ARBA" id="ARBA00021310"/>
    </source>
</evidence>
<dbReference type="InterPro" id="IPR037278">
    <property type="entry name" value="ARFGAP/RecO"/>
</dbReference>
<evidence type="ECO:0000259" key="8">
    <source>
        <dbReference type="Pfam" id="PF11967"/>
    </source>
</evidence>
<comment type="caution">
    <text evidence="9">The sequence shown here is derived from an EMBL/GenBank/DDBJ whole genome shotgun (WGS) entry which is preliminary data.</text>
</comment>
<dbReference type="GO" id="GO:0043590">
    <property type="term" value="C:bacterial nucleoid"/>
    <property type="evidence" value="ECO:0007669"/>
    <property type="project" value="TreeGrafter"/>
</dbReference>
<dbReference type="Gene3D" id="1.20.1440.120">
    <property type="entry name" value="Recombination protein O, C-terminal domain"/>
    <property type="match status" value="1"/>
</dbReference>
<protein>
    <recommendedName>
        <fullName evidence="2 7">DNA repair protein RecO</fullName>
    </recommendedName>
    <alternativeName>
        <fullName evidence="6 7">Recombination protein O</fullName>
    </alternativeName>
</protein>
<evidence type="ECO:0000256" key="7">
    <source>
        <dbReference type="HAMAP-Rule" id="MF_00201"/>
    </source>
</evidence>